<evidence type="ECO:0000313" key="3">
    <source>
        <dbReference type="Proteomes" id="UP000028725"/>
    </source>
</evidence>
<feature type="chain" id="PRO_5001799805" description="Lipoprotein" evidence="1">
    <location>
        <begin position="23"/>
        <end position="301"/>
    </location>
</feature>
<protein>
    <recommendedName>
        <fullName evidence="4">Lipoprotein</fullName>
    </recommendedName>
</protein>
<evidence type="ECO:0008006" key="4">
    <source>
        <dbReference type="Google" id="ProtNLM"/>
    </source>
</evidence>
<dbReference type="Pfam" id="PF09544">
    <property type="entry name" value="DUF2381"/>
    <property type="match status" value="1"/>
</dbReference>
<gene>
    <name evidence="2" type="ORF">DB31_7137</name>
</gene>
<dbReference type="OrthoDB" id="5511154at2"/>
<dbReference type="EMBL" id="JMCB01000005">
    <property type="protein sequence ID" value="KFE69235.1"/>
    <property type="molecule type" value="Genomic_DNA"/>
</dbReference>
<evidence type="ECO:0000256" key="1">
    <source>
        <dbReference type="SAM" id="SignalP"/>
    </source>
</evidence>
<keyword evidence="3" id="KW-1185">Reference proteome</keyword>
<feature type="signal peptide" evidence="1">
    <location>
        <begin position="1"/>
        <end position="22"/>
    </location>
</feature>
<dbReference type="InterPro" id="IPR011754">
    <property type="entry name" value="Mxa_paralog_2268"/>
</dbReference>
<accession>A0A085WNH2</accession>
<evidence type="ECO:0000313" key="2">
    <source>
        <dbReference type="EMBL" id="KFE69235.1"/>
    </source>
</evidence>
<name>A0A085WNH2_9BACT</name>
<keyword evidence="1" id="KW-0732">Signal</keyword>
<dbReference type="Proteomes" id="UP000028725">
    <property type="component" value="Unassembled WGS sequence"/>
</dbReference>
<comment type="caution">
    <text evidence="2">The sequence shown here is derived from an EMBL/GenBank/DDBJ whole genome shotgun (WGS) entry which is preliminary data.</text>
</comment>
<dbReference type="RefSeq" id="WP_044188063.1">
    <property type="nucleotide sequence ID" value="NZ_JMCB01000005.1"/>
</dbReference>
<dbReference type="NCBIfam" id="TIGR02268">
    <property type="entry name" value="Myxococcus xanthus paralogous family TIGR02268"/>
    <property type="match status" value="1"/>
</dbReference>
<organism evidence="2 3">
    <name type="scientific">Hyalangium minutum</name>
    <dbReference type="NCBI Taxonomy" id="394096"/>
    <lineage>
        <taxon>Bacteria</taxon>
        <taxon>Pseudomonadati</taxon>
        <taxon>Myxococcota</taxon>
        <taxon>Myxococcia</taxon>
        <taxon>Myxococcales</taxon>
        <taxon>Cystobacterineae</taxon>
        <taxon>Archangiaceae</taxon>
        <taxon>Hyalangium</taxon>
    </lineage>
</organism>
<dbReference type="STRING" id="394096.DB31_7137"/>
<proteinExistence type="predicted"/>
<sequence>MFRPFAPSFALASLLVGLTATAQPAPAGRSVVLAGKAGESPLIYVAPGTVTAILLGAPIVRESVQVEGRDRFPVFEVGDAGVTLSPAVALGTGERLALRVTYREGSPASVVFLLTGLPGKADGLVNVSRPQQTLDTCRVELSATRERCEAQAKELEALKARPAALSPAAVALAGFVGKQGLRGAGFEQACYEARGGEFRPVMCWGLGGATWSVVVLEVSNTGREPWAPAWAEVTPTGGEPRRARALLSGQATIPPGGVVSVAVEVEMPAREKPEEWLRALHTVRVCDGDGSRCLSVPKVKL</sequence>
<reference evidence="2 3" key="1">
    <citation type="submission" date="2014-04" db="EMBL/GenBank/DDBJ databases">
        <title>Genome assembly of Hyalangium minutum DSM 14724.</title>
        <authorList>
            <person name="Sharma G."/>
            <person name="Subramanian S."/>
        </authorList>
    </citation>
    <scope>NUCLEOTIDE SEQUENCE [LARGE SCALE GENOMIC DNA]</scope>
    <source>
        <strain evidence="2 3">DSM 14724</strain>
    </source>
</reference>
<dbReference type="AlphaFoldDB" id="A0A085WNH2"/>